<dbReference type="GO" id="GO:0004343">
    <property type="term" value="F:glucosamine 6-phosphate N-acetyltransferase activity"/>
    <property type="evidence" value="ECO:0007669"/>
    <property type="project" value="TreeGrafter"/>
</dbReference>
<evidence type="ECO:0000313" key="2">
    <source>
        <dbReference type="EMBL" id="PXW93140.1"/>
    </source>
</evidence>
<accession>A0A2V3WE24</accession>
<keyword evidence="2" id="KW-0012">Acyltransferase</keyword>
<dbReference type="PANTHER" id="PTHR13355:SF11">
    <property type="entry name" value="GLUCOSAMINE 6-PHOSPHATE N-ACETYLTRANSFERASE"/>
    <property type="match status" value="1"/>
</dbReference>
<name>A0A2V3WE24_9BACI</name>
<dbReference type="Proteomes" id="UP000247922">
    <property type="component" value="Unassembled WGS sequence"/>
</dbReference>
<dbReference type="InterPro" id="IPR016181">
    <property type="entry name" value="Acyl_CoA_acyltransferase"/>
</dbReference>
<evidence type="ECO:0000259" key="1">
    <source>
        <dbReference type="PROSITE" id="PS51186"/>
    </source>
</evidence>
<dbReference type="PROSITE" id="PS51186">
    <property type="entry name" value="GNAT"/>
    <property type="match status" value="1"/>
</dbReference>
<dbReference type="CDD" id="cd04301">
    <property type="entry name" value="NAT_SF"/>
    <property type="match status" value="1"/>
</dbReference>
<keyword evidence="3" id="KW-1185">Reference proteome</keyword>
<dbReference type="Pfam" id="PF13673">
    <property type="entry name" value="Acetyltransf_10"/>
    <property type="match status" value="1"/>
</dbReference>
<dbReference type="PANTHER" id="PTHR13355">
    <property type="entry name" value="GLUCOSAMINE 6-PHOSPHATE N-ACETYLTRANSFERASE"/>
    <property type="match status" value="1"/>
</dbReference>
<protein>
    <submittedName>
        <fullName evidence="2">Putative GNAT family N-acyltransferase</fullName>
    </submittedName>
</protein>
<dbReference type="SUPFAM" id="SSF55729">
    <property type="entry name" value="Acyl-CoA N-acyltransferases (Nat)"/>
    <property type="match status" value="1"/>
</dbReference>
<reference evidence="2 3" key="1">
    <citation type="submission" date="2018-05" db="EMBL/GenBank/DDBJ databases">
        <title>Genomic Encyclopedia of Type Strains, Phase IV (KMG-IV): sequencing the most valuable type-strain genomes for metagenomic binning, comparative biology and taxonomic classification.</title>
        <authorList>
            <person name="Goeker M."/>
        </authorList>
    </citation>
    <scope>NUCLEOTIDE SEQUENCE [LARGE SCALE GENOMIC DNA]</scope>
    <source>
        <strain evidence="2 3">DSM 22440</strain>
    </source>
</reference>
<dbReference type="RefSeq" id="WP_110250234.1">
    <property type="nucleotide sequence ID" value="NZ_QJJR01000001.1"/>
</dbReference>
<organism evidence="2 3">
    <name type="scientific">Streptohalobacillus salinus</name>
    <dbReference type="NCBI Taxonomy" id="621096"/>
    <lineage>
        <taxon>Bacteria</taxon>
        <taxon>Bacillati</taxon>
        <taxon>Bacillota</taxon>
        <taxon>Bacilli</taxon>
        <taxon>Bacillales</taxon>
        <taxon>Bacillaceae</taxon>
        <taxon>Streptohalobacillus</taxon>
    </lineage>
</organism>
<comment type="caution">
    <text evidence="2">The sequence shown here is derived from an EMBL/GenBank/DDBJ whole genome shotgun (WGS) entry which is preliminary data.</text>
</comment>
<feature type="domain" description="N-acetyltransferase" evidence="1">
    <location>
        <begin position="3"/>
        <end position="142"/>
    </location>
</feature>
<dbReference type="Gene3D" id="3.40.630.30">
    <property type="match status" value="1"/>
</dbReference>
<dbReference type="InterPro" id="IPR039143">
    <property type="entry name" value="GNPNAT1-like"/>
</dbReference>
<gene>
    <name evidence="2" type="ORF">DES38_101223</name>
</gene>
<dbReference type="EMBL" id="QJJR01000001">
    <property type="protein sequence ID" value="PXW93140.1"/>
    <property type="molecule type" value="Genomic_DNA"/>
</dbReference>
<proteinExistence type="predicted"/>
<dbReference type="OrthoDB" id="9796171at2"/>
<sequence>MLRFIRATSDRDIAAAKKVRTLVFVDEQDVDPTIEHDQWDATAIHIVGYFNDQPIAAARIRKINQQGKIQRVAIIKEARQQGYGKAVMRFVETVLQDLDLDEAILNAQTHALKFYQDLGYQQASEPFYEAGIEHVKMIKKLNR</sequence>
<evidence type="ECO:0000313" key="3">
    <source>
        <dbReference type="Proteomes" id="UP000247922"/>
    </source>
</evidence>
<dbReference type="InterPro" id="IPR000182">
    <property type="entry name" value="GNAT_dom"/>
</dbReference>
<dbReference type="AlphaFoldDB" id="A0A2V3WE24"/>
<keyword evidence="2" id="KW-0808">Transferase</keyword>